<dbReference type="STRING" id="222984.GCA_000731985_03611"/>
<sequence length="288" mass="32601">MDDQHFLESEWDYCLVLDACRYDVFSEVYDEYLDGTLEKRWSTGSSTPEWAYRTFTGEHDIAYFSGNPFINDLGIPLNELKWGASCDYEWSASEHISDVFDVWKSGWDDDLGTVPPESLAEAFRNNREAVAEAERTVLHYMQPHAPYLSRGKGQKLKQIQKGIRKQEEAEKDTDGGDDGGALSSLGDSIRPKVENTLEGSEFAQKAGLWLELDPTELVKNGTREAALELYEENLRIALESVADLVEELDGRVVVTADHGEAFGEEGVWEHHIETHIPPLMEVPWLEVE</sequence>
<dbReference type="Gene3D" id="3.40.720.10">
    <property type="entry name" value="Alkaline Phosphatase, subunit A"/>
    <property type="match status" value="1"/>
</dbReference>
<dbReference type="RefSeq" id="WP_007109696.1">
    <property type="nucleotide sequence ID" value="NZ_JNCS01000014.1"/>
</dbReference>
<dbReference type="EMBL" id="SHMR01000001">
    <property type="protein sequence ID" value="RZH69434.1"/>
    <property type="molecule type" value="Genomic_DNA"/>
</dbReference>
<dbReference type="SUPFAM" id="SSF53649">
    <property type="entry name" value="Alkaline phosphatase-like"/>
    <property type="match status" value="1"/>
</dbReference>
<protein>
    <recommendedName>
        <fullName evidence="4">Sulfatase N-terminal domain-containing protein</fullName>
    </recommendedName>
</protein>
<feature type="region of interest" description="Disordered" evidence="1">
    <location>
        <begin position="159"/>
        <end position="189"/>
    </location>
</feature>
<reference evidence="2 3" key="1">
    <citation type="submission" date="2019-02" db="EMBL/GenBank/DDBJ databases">
        <title>Genome analysis provides insights into bioremediation potentialities and Haloocin production by Natrinema altunense strain 4.1R isolated from Chott Douz in Tunisian desert.</title>
        <authorList>
            <person name="Najjari A."/>
            <person name="Youssef N."/>
            <person name="Ben Dhia O."/>
            <person name="Ferjani R."/>
            <person name="El Hidri D."/>
            <person name="Ouzari H.I."/>
            <person name="Cherif A."/>
        </authorList>
    </citation>
    <scope>NUCLEOTIDE SEQUENCE [LARGE SCALE GENOMIC DNA]</scope>
    <source>
        <strain evidence="2 3">4.1R</strain>
    </source>
</reference>
<evidence type="ECO:0000256" key="1">
    <source>
        <dbReference type="SAM" id="MobiDB-lite"/>
    </source>
</evidence>
<dbReference type="Proteomes" id="UP000292704">
    <property type="component" value="Unassembled WGS sequence"/>
</dbReference>
<comment type="caution">
    <text evidence="2">The sequence shown here is derived from an EMBL/GenBank/DDBJ whole genome shotgun (WGS) entry which is preliminary data.</text>
</comment>
<gene>
    <name evidence="2" type="ORF">ELS17_08440</name>
</gene>
<evidence type="ECO:0000313" key="2">
    <source>
        <dbReference type="EMBL" id="RZH69434.1"/>
    </source>
</evidence>
<dbReference type="InterPro" id="IPR017850">
    <property type="entry name" value="Alkaline_phosphatase_core_sf"/>
</dbReference>
<feature type="compositionally biased region" description="Basic and acidic residues" evidence="1">
    <location>
        <begin position="164"/>
        <end position="174"/>
    </location>
</feature>
<dbReference type="OrthoDB" id="100846at2157"/>
<accession>A0A482Y5M6</accession>
<evidence type="ECO:0000313" key="3">
    <source>
        <dbReference type="Proteomes" id="UP000292704"/>
    </source>
</evidence>
<dbReference type="AlphaFoldDB" id="A0A482Y5M6"/>
<proteinExistence type="predicted"/>
<evidence type="ECO:0008006" key="4">
    <source>
        <dbReference type="Google" id="ProtNLM"/>
    </source>
</evidence>
<name>A0A482Y5M6_9EURY</name>
<organism evidence="2 3">
    <name type="scientific">Natrinema altunense</name>
    <dbReference type="NCBI Taxonomy" id="222984"/>
    <lineage>
        <taxon>Archaea</taxon>
        <taxon>Methanobacteriati</taxon>
        <taxon>Methanobacteriota</taxon>
        <taxon>Stenosarchaea group</taxon>
        <taxon>Halobacteria</taxon>
        <taxon>Halobacteriales</taxon>
        <taxon>Natrialbaceae</taxon>
        <taxon>Natrinema</taxon>
    </lineage>
</organism>